<evidence type="ECO:0000259" key="1">
    <source>
        <dbReference type="Pfam" id="PF13480"/>
    </source>
</evidence>
<evidence type="ECO:0000313" key="2">
    <source>
        <dbReference type="EMBL" id="TKR24009.1"/>
    </source>
</evidence>
<organism evidence="2 3">
    <name type="scientific">Cellulomonas hominis</name>
    <dbReference type="NCBI Taxonomy" id="156981"/>
    <lineage>
        <taxon>Bacteria</taxon>
        <taxon>Bacillati</taxon>
        <taxon>Actinomycetota</taxon>
        <taxon>Actinomycetes</taxon>
        <taxon>Micrococcales</taxon>
        <taxon>Cellulomonadaceae</taxon>
        <taxon>Cellulomonas</taxon>
    </lineage>
</organism>
<accession>A0A7Z8JZJ1</accession>
<gene>
    <name evidence="2" type="ORF">FA014_08325</name>
</gene>
<name>A0A7Z8JZJ1_9CELL</name>
<evidence type="ECO:0000313" key="3">
    <source>
        <dbReference type="Proteomes" id="UP000308121"/>
    </source>
</evidence>
<protein>
    <submittedName>
        <fullName evidence="2">GNAT family N-acetyltransferase</fullName>
    </submittedName>
</protein>
<sequence>MPPYGRRMDIRLLPLAEVTDGDARAWQALAAGALAPNMCLDPRFLLTARARPDAHEVRVLAAVEGGAWLGALAVTTKRVTPRLPVRALTTGGAFMTSQCDRHHPLLHRDRADEALDALLRGAPTVGLPGLALLRRFPAEGPVAEVLDRVAARRRMRVHERSRDVGAWAPRAAFDVLPVPAPVEGVVVDPPLSTAHLRTDDARNVRRVARGLARELGGPLELRDESDDPAAVDRFVALQAAGWKGDPARGGAAVGLDAADERWFRDMVAAFRRDGDLDALRLTAGGETIWAGFHVRSGRGWFGLLDAYDERFRRFSPGSVGRLAGLTYLLGTTDAPFVDPGFGSHYAVGARLWPAARPQVDLLVGARGPAARAVLRAVPLARRLGVAT</sequence>
<dbReference type="GO" id="GO:0016740">
    <property type="term" value="F:transferase activity"/>
    <property type="evidence" value="ECO:0007669"/>
    <property type="project" value="UniProtKB-KW"/>
</dbReference>
<comment type="caution">
    <text evidence="2">The sequence shown here is derived from an EMBL/GenBank/DDBJ whole genome shotgun (WGS) entry which is preliminary data.</text>
</comment>
<keyword evidence="2" id="KW-0808">Transferase</keyword>
<dbReference type="AlphaFoldDB" id="A0A7Z8JZJ1"/>
<dbReference type="Pfam" id="PF13480">
    <property type="entry name" value="Acetyltransf_6"/>
    <property type="match status" value="1"/>
</dbReference>
<proteinExistence type="predicted"/>
<dbReference type="EMBL" id="SZYE01000049">
    <property type="protein sequence ID" value="TKR24009.1"/>
    <property type="molecule type" value="Genomic_DNA"/>
</dbReference>
<dbReference type="InterPro" id="IPR038740">
    <property type="entry name" value="BioF2-like_GNAT_dom"/>
</dbReference>
<reference evidence="2 3" key="1">
    <citation type="submission" date="2019-05" db="EMBL/GenBank/DDBJ databases">
        <title>Genome sequence of Cellulomonas hominis strain CS1.</title>
        <authorList>
            <person name="Belmont J."/>
            <person name="Maclea K.S."/>
        </authorList>
    </citation>
    <scope>NUCLEOTIDE SEQUENCE [LARGE SCALE GENOMIC DNA]</scope>
    <source>
        <strain evidence="2 3">CS1</strain>
    </source>
</reference>
<feature type="domain" description="BioF2-like acetyltransferase" evidence="1">
    <location>
        <begin position="202"/>
        <end position="319"/>
    </location>
</feature>
<dbReference type="OrthoDB" id="4816997at2"/>
<dbReference type="Proteomes" id="UP000308121">
    <property type="component" value="Unassembled WGS sequence"/>
</dbReference>